<accession>A0AAD9Q5C4</accession>
<dbReference type="PANTHER" id="PTHR12268:SF14">
    <property type="entry name" value="DYSTROPHIN-1"/>
    <property type="match status" value="1"/>
</dbReference>
<evidence type="ECO:0000256" key="9">
    <source>
        <dbReference type="ARBA" id="ARBA00023136"/>
    </source>
</evidence>
<organism evidence="16 17">
    <name type="scientific">Acropora cervicornis</name>
    <name type="common">Staghorn coral</name>
    <dbReference type="NCBI Taxonomy" id="6130"/>
    <lineage>
        <taxon>Eukaryota</taxon>
        <taxon>Metazoa</taxon>
        <taxon>Cnidaria</taxon>
        <taxon>Anthozoa</taxon>
        <taxon>Hexacorallia</taxon>
        <taxon>Scleractinia</taxon>
        <taxon>Astrocoeniina</taxon>
        <taxon>Acroporidae</taxon>
        <taxon>Acropora</taxon>
    </lineage>
</organism>
<evidence type="ECO:0000256" key="6">
    <source>
        <dbReference type="ARBA" id="ARBA00022771"/>
    </source>
</evidence>
<evidence type="ECO:0000259" key="15">
    <source>
        <dbReference type="PROSITE" id="PS50135"/>
    </source>
</evidence>
<keyword evidence="9" id="KW-0472">Membrane</keyword>
<dbReference type="Gene3D" id="2.20.70.10">
    <property type="match status" value="1"/>
</dbReference>
<dbReference type="Proteomes" id="UP001249851">
    <property type="component" value="Unassembled WGS sequence"/>
</dbReference>
<dbReference type="InterPro" id="IPR036020">
    <property type="entry name" value="WW_dom_sf"/>
</dbReference>
<dbReference type="InterPro" id="IPR015153">
    <property type="entry name" value="EF-hand_dom_typ1"/>
</dbReference>
<dbReference type="SUPFAM" id="SSF47473">
    <property type="entry name" value="EF-hand"/>
    <property type="match status" value="2"/>
</dbReference>
<keyword evidence="5" id="KW-0479">Metal-binding</keyword>
<dbReference type="SMART" id="SM00291">
    <property type="entry name" value="ZnF_ZZ"/>
    <property type="match status" value="1"/>
</dbReference>
<keyword evidence="3" id="KW-1003">Cell membrane</keyword>
<name>A0AAD9Q5C4_ACRCE</name>
<dbReference type="SUPFAM" id="SSF51045">
    <property type="entry name" value="WW domain"/>
    <property type="match status" value="1"/>
</dbReference>
<keyword evidence="4" id="KW-0963">Cytoplasm</keyword>
<feature type="coiled-coil region" evidence="13">
    <location>
        <begin position="479"/>
        <end position="506"/>
    </location>
</feature>
<dbReference type="InterPro" id="IPR000433">
    <property type="entry name" value="Znf_ZZ"/>
</dbReference>
<dbReference type="InterPro" id="IPR011992">
    <property type="entry name" value="EF-hand-dom_pair"/>
</dbReference>
<dbReference type="Pfam" id="PF00397">
    <property type="entry name" value="WW"/>
    <property type="match status" value="1"/>
</dbReference>
<dbReference type="CDD" id="cd00201">
    <property type="entry name" value="WW"/>
    <property type="match status" value="1"/>
</dbReference>
<dbReference type="AlphaFoldDB" id="A0AAD9Q5C4"/>
<keyword evidence="6 12" id="KW-0863">Zinc-finger</keyword>
<evidence type="ECO:0000256" key="10">
    <source>
        <dbReference type="ARBA" id="ARBA00023203"/>
    </source>
</evidence>
<dbReference type="GO" id="GO:0045202">
    <property type="term" value="C:synapse"/>
    <property type="evidence" value="ECO:0007669"/>
    <property type="project" value="GOC"/>
</dbReference>
<comment type="subcellular location">
    <subcellularLocation>
        <location evidence="2">Cell membrane</location>
        <location evidence="2">Sarcolemma</location>
        <topology evidence="2">Peripheral membrane protein</topology>
        <orientation evidence="2">Cytoplasmic side</orientation>
    </subcellularLocation>
    <subcellularLocation>
        <location evidence="1">Cytoplasm</location>
        <location evidence="1">Cytoskeleton</location>
    </subcellularLocation>
</comment>
<dbReference type="SMART" id="SM00456">
    <property type="entry name" value="WW"/>
    <property type="match status" value="1"/>
</dbReference>
<proteinExistence type="predicted"/>
<reference evidence="16" key="1">
    <citation type="journal article" date="2023" name="G3 (Bethesda)">
        <title>Whole genome assembly and annotation of the endangered Caribbean coral Acropora cervicornis.</title>
        <authorList>
            <person name="Selwyn J.D."/>
            <person name="Vollmer S.V."/>
        </authorList>
    </citation>
    <scope>NUCLEOTIDE SEQUENCE</scope>
    <source>
        <strain evidence="16">K2</strain>
    </source>
</reference>
<dbReference type="PANTHER" id="PTHR12268">
    <property type="entry name" value="E3 UBIQUITIN-PROTEIN LIGASE KCMF1"/>
    <property type="match status" value="1"/>
</dbReference>
<comment type="caution">
    <text evidence="16">The sequence shown here is derived from an EMBL/GenBank/DDBJ whole genome shotgun (WGS) entry which is preliminary data.</text>
</comment>
<evidence type="ECO:0000256" key="12">
    <source>
        <dbReference type="PROSITE-ProRule" id="PRU00228"/>
    </source>
</evidence>
<sequence length="530" mass="60806">MPGITSLLPDGWERSETTNGILYYINHETETTQWDHPEMISLMEEIEGLSNIKYAAYRTAMKLRTIQKKTQLYLVDLRVAKASLVEEGIKDGYIEGNLSTAEVHKIITAIFINQTGNRNSQLIDVSLASELVLNWILNVYDPGRMGFVPILSLKVGLAVMSSEKVQEKYRYLFSQFSNNHGFLDSKRLKLFLQEMLQIPKHIYESASFSGSSVEPAVRNCLEGVSIPERVSFEEFIEWMIAEPQTIVWLPTLHRLAVSETVKHEAKCNVCKMYPIVGFRYRCLKCFNFDLCQSTQKEDIKDFAKVMRNKVSKKKKKKTPEHPSKGRFIPIDMEDAAPSEGEYEDSVDAGSAVKAFPGTHDKLESYAARLANHEVKEEEQVTREDSAMTRLAMGDEHHPVQQYAKRLTREPDVMGGSPSPTDMMKDLAVSNQEKQDLEHLITTLESDNRALQSQINSIHQLHQHSQTEQSITPLGDLTKEAHLRRQRERLEAREEVLEEHNYQLQVQVHRLRTLLQQVQGQLELQRSQHWV</sequence>
<dbReference type="Pfam" id="PF09068">
    <property type="entry name" value="EF-hand_2"/>
    <property type="match status" value="1"/>
</dbReference>
<evidence type="ECO:0000256" key="13">
    <source>
        <dbReference type="SAM" id="Coils"/>
    </source>
</evidence>
<feature type="domain" description="ZZ-type" evidence="15">
    <location>
        <begin position="262"/>
        <end position="335"/>
    </location>
</feature>
<dbReference type="GO" id="GO:0005856">
    <property type="term" value="C:cytoskeleton"/>
    <property type="evidence" value="ECO:0007669"/>
    <property type="project" value="UniProtKB-SubCell"/>
</dbReference>
<dbReference type="SUPFAM" id="SSF57850">
    <property type="entry name" value="RING/U-box"/>
    <property type="match status" value="1"/>
</dbReference>
<evidence type="ECO:0000256" key="8">
    <source>
        <dbReference type="ARBA" id="ARBA00022837"/>
    </source>
</evidence>
<dbReference type="PROSITE" id="PS50135">
    <property type="entry name" value="ZF_ZZ_2"/>
    <property type="match status" value="1"/>
</dbReference>
<evidence type="ECO:0000256" key="11">
    <source>
        <dbReference type="ARBA" id="ARBA00023212"/>
    </source>
</evidence>
<dbReference type="PROSITE" id="PS01159">
    <property type="entry name" value="WW_DOMAIN_1"/>
    <property type="match status" value="1"/>
</dbReference>
<keyword evidence="17" id="KW-1185">Reference proteome</keyword>
<dbReference type="GO" id="GO:0008270">
    <property type="term" value="F:zinc ion binding"/>
    <property type="evidence" value="ECO:0007669"/>
    <property type="project" value="UniProtKB-KW"/>
</dbReference>
<evidence type="ECO:0000256" key="7">
    <source>
        <dbReference type="ARBA" id="ARBA00022833"/>
    </source>
</evidence>
<dbReference type="GO" id="GO:0016010">
    <property type="term" value="C:dystrophin-associated glycoprotein complex"/>
    <property type="evidence" value="ECO:0007669"/>
    <property type="project" value="UniProtKB-ARBA"/>
</dbReference>
<reference evidence="16" key="2">
    <citation type="journal article" date="2023" name="Science">
        <title>Genomic signatures of disease resistance in endangered staghorn corals.</title>
        <authorList>
            <person name="Vollmer S.V."/>
            <person name="Selwyn J.D."/>
            <person name="Despard B.A."/>
            <person name="Roesel C.L."/>
        </authorList>
    </citation>
    <scope>NUCLEOTIDE SEQUENCE</scope>
    <source>
        <strain evidence="16">K2</strain>
    </source>
</reference>
<dbReference type="InterPro" id="IPR015154">
    <property type="entry name" value="EF-hand_dom_typ2"/>
</dbReference>
<evidence type="ECO:0000256" key="4">
    <source>
        <dbReference type="ARBA" id="ARBA00022490"/>
    </source>
</evidence>
<dbReference type="InterPro" id="IPR001202">
    <property type="entry name" value="WW_dom"/>
</dbReference>
<gene>
    <name evidence="16" type="ORF">P5673_023305</name>
</gene>
<dbReference type="PROSITE" id="PS50020">
    <property type="entry name" value="WW_DOMAIN_2"/>
    <property type="match status" value="1"/>
</dbReference>
<keyword evidence="8" id="KW-0106">Calcium</keyword>
<evidence type="ECO:0000256" key="3">
    <source>
        <dbReference type="ARBA" id="ARBA00022475"/>
    </source>
</evidence>
<evidence type="ECO:0000256" key="2">
    <source>
        <dbReference type="ARBA" id="ARBA00004278"/>
    </source>
</evidence>
<dbReference type="GO" id="GO:0003779">
    <property type="term" value="F:actin binding"/>
    <property type="evidence" value="ECO:0007669"/>
    <property type="project" value="UniProtKB-KW"/>
</dbReference>
<keyword evidence="13" id="KW-0175">Coiled coil</keyword>
<dbReference type="Pfam" id="PF00569">
    <property type="entry name" value="ZZ"/>
    <property type="match status" value="1"/>
</dbReference>
<protein>
    <submittedName>
        <fullName evidence="16">Dystrophin</fullName>
    </submittedName>
</protein>
<evidence type="ECO:0000259" key="14">
    <source>
        <dbReference type="PROSITE" id="PS50020"/>
    </source>
</evidence>
<dbReference type="InterPro" id="IPR043145">
    <property type="entry name" value="Znf_ZZ_sf"/>
</dbReference>
<feature type="domain" description="WW" evidence="14">
    <location>
        <begin position="6"/>
        <end position="39"/>
    </location>
</feature>
<dbReference type="Gene3D" id="3.30.60.90">
    <property type="match status" value="1"/>
</dbReference>
<dbReference type="InterPro" id="IPR050774">
    <property type="entry name" value="KCMF1/Dystrophin"/>
</dbReference>
<keyword evidence="11" id="KW-0206">Cytoskeleton</keyword>
<dbReference type="GO" id="GO:0042383">
    <property type="term" value="C:sarcolemma"/>
    <property type="evidence" value="ECO:0007669"/>
    <property type="project" value="UniProtKB-SubCell"/>
</dbReference>
<evidence type="ECO:0000313" key="17">
    <source>
        <dbReference type="Proteomes" id="UP001249851"/>
    </source>
</evidence>
<feature type="coiled-coil region" evidence="13">
    <location>
        <begin position="426"/>
        <end position="453"/>
    </location>
</feature>
<dbReference type="Gene3D" id="1.10.238.10">
    <property type="entry name" value="EF-hand"/>
    <property type="match status" value="2"/>
</dbReference>
<dbReference type="GO" id="GO:0005737">
    <property type="term" value="C:cytoplasm"/>
    <property type="evidence" value="ECO:0007669"/>
    <property type="project" value="UniProtKB-ARBA"/>
</dbReference>
<keyword evidence="7" id="KW-0862">Zinc</keyword>
<evidence type="ECO:0000313" key="16">
    <source>
        <dbReference type="EMBL" id="KAK2554966.1"/>
    </source>
</evidence>
<keyword evidence="10" id="KW-0009">Actin-binding</keyword>
<dbReference type="GO" id="GO:0099536">
    <property type="term" value="P:synaptic signaling"/>
    <property type="evidence" value="ECO:0007669"/>
    <property type="project" value="TreeGrafter"/>
</dbReference>
<evidence type="ECO:0000256" key="1">
    <source>
        <dbReference type="ARBA" id="ARBA00004245"/>
    </source>
</evidence>
<dbReference type="Pfam" id="PF09069">
    <property type="entry name" value="EF-hand_3"/>
    <property type="match status" value="1"/>
</dbReference>
<dbReference type="EMBL" id="JARQWQ010000065">
    <property type="protein sequence ID" value="KAK2554966.1"/>
    <property type="molecule type" value="Genomic_DNA"/>
</dbReference>
<dbReference type="CDD" id="cd15901">
    <property type="entry name" value="EFh_DMD_DYTN_DTN"/>
    <property type="match status" value="1"/>
</dbReference>
<evidence type="ECO:0000256" key="5">
    <source>
        <dbReference type="ARBA" id="ARBA00022723"/>
    </source>
</evidence>